<dbReference type="Proteomes" id="UP000032305">
    <property type="component" value="Unassembled WGS sequence"/>
</dbReference>
<feature type="compositionally biased region" description="Basic and acidic residues" evidence="1">
    <location>
        <begin position="92"/>
        <end position="108"/>
    </location>
</feature>
<sequence>MGVMKPEAFTYSLEDVMRRFGQTADTGIARTPRWQLQFAARLIEKQAFPAPLPILSGVELTDALKPKSRWNMAAVDRWFEDRVTPEVTAAQERSRRREGERTMDDRAQRLGLSLVNGDRA</sequence>
<keyword evidence="3" id="KW-1185">Reference proteome</keyword>
<comment type="caution">
    <text evidence="2">The sequence shown here is derived from an EMBL/GenBank/DDBJ whole genome shotgun (WGS) entry which is preliminary data.</text>
</comment>
<reference evidence="2 3" key="1">
    <citation type="submission" date="2014-11" db="EMBL/GenBank/DDBJ databases">
        <title>Whole genome shotgun sequence of Sphingomonas parapaucimobilis NBRC 15100.</title>
        <authorList>
            <person name="Katano-Makiyama Y."/>
            <person name="Hosoyama A."/>
            <person name="Hashimoto M."/>
            <person name="Hosoyama Y."/>
            <person name="Noguchi M."/>
            <person name="Numata M."/>
            <person name="Tsuchikane K."/>
            <person name="Hirakata S."/>
            <person name="Uohara A."/>
            <person name="Shimodaira J."/>
            <person name="Ohji S."/>
            <person name="Ichikawa N."/>
            <person name="Kimura A."/>
            <person name="Yamazoe A."/>
            <person name="Fujita N."/>
        </authorList>
    </citation>
    <scope>NUCLEOTIDE SEQUENCE [LARGE SCALE GENOMIC DNA]</scope>
    <source>
        <strain evidence="2 3">NBRC 15100</strain>
    </source>
</reference>
<accession>A0A0A1W6E3</accession>
<gene>
    <name evidence="2" type="ORF">SP5_035_01390</name>
</gene>
<evidence type="ECO:0000256" key="1">
    <source>
        <dbReference type="SAM" id="MobiDB-lite"/>
    </source>
</evidence>
<evidence type="ECO:0000313" key="3">
    <source>
        <dbReference type="Proteomes" id="UP000032305"/>
    </source>
</evidence>
<dbReference type="EMBL" id="BBPI01000035">
    <property type="protein sequence ID" value="GAM00737.1"/>
    <property type="molecule type" value="Genomic_DNA"/>
</dbReference>
<organism evidence="2 3">
    <name type="scientific">Sphingomonas parapaucimobilis NBRC 15100</name>
    <dbReference type="NCBI Taxonomy" id="1219049"/>
    <lineage>
        <taxon>Bacteria</taxon>
        <taxon>Pseudomonadati</taxon>
        <taxon>Pseudomonadota</taxon>
        <taxon>Alphaproteobacteria</taxon>
        <taxon>Sphingomonadales</taxon>
        <taxon>Sphingomonadaceae</taxon>
        <taxon>Sphingomonas</taxon>
    </lineage>
</organism>
<evidence type="ECO:0000313" key="2">
    <source>
        <dbReference type="EMBL" id="GAM00737.1"/>
    </source>
</evidence>
<dbReference type="AlphaFoldDB" id="A0A0A1W6E3"/>
<name>A0A0A1W6E3_9SPHN</name>
<protein>
    <submittedName>
        <fullName evidence="2">Uncharacterized protein</fullName>
    </submittedName>
</protein>
<proteinExistence type="predicted"/>
<feature type="region of interest" description="Disordered" evidence="1">
    <location>
        <begin position="87"/>
        <end position="120"/>
    </location>
</feature>